<dbReference type="InterPro" id="IPR001123">
    <property type="entry name" value="LeuE-type"/>
</dbReference>
<name>A0A1I4JUQ7_9RHOB</name>
<evidence type="ECO:0000313" key="7">
    <source>
        <dbReference type="EMBL" id="SFL70270.1"/>
    </source>
</evidence>
<evidence type="ECO:0000256" key="5">
    <source>
        <dbReference type="ARBA" id="ARBA00023136"/>
    </source>
</evidence>
<keyword evidence="8" id="KW-1185">Reference proteome</keyword>
<protein>
    <submittedName>
        <fullName evidence="7">Threonine/homoserine/homoserine lactone efflux protein</fullName>
    </submittedName>
</protein>
<feature type="transmembrane region" description="Helical" evidence="6">
    <location>
        <begin position="40"/>
        <end position="62"/>
    </location>
</feature>
<keyword evidence="5 6" id="KW-0472">Membrane</keyword>
<dbReference type="AlphaFoldDB" id="A0A1I4JUQ7"/>
<dbReference type="RefSeq" id="WP_093091759.1">
    <property type="nucleotide sequence ID" value="NZ_FOTQ01000001.1"/>
</dbReference>
<dbReference type="Pfam" id="PF01810">
    <property type="entry name" value="LysE"/>
    <property type="match status" value="1"/>
</dbReference>
<feature type="transmembrane region" description="Helical" evidence="6">
    <location>
        <begin position="6"/>
        <end position="28"/>
    </location>
</feature>
<proteinExistence type="predicted"/>
<dbReference type="GO" id="GO:0015171">
    <property type="term" value="F:amino acid transmembrane transporter activity"/>
    <property type="evidence" value="ECO:0007669"/>
    <property type="project" value="TreeGrafter"/>
</dbReference>
<feature type="transmembrane region" description="Helical" evidence="6">
    <location>
        <begin position="145"/>
        <end position="170"/>
    </location>
</feature>
<dbReference type="PANTHER" id="PTHR30086:SF20">
    <property type="entry name" value="ARGININE EXPORTER PROTEIN ARGO-RELATED"/>
    <property type="match status" value="1"/>
</dbReference>
<feature type="transmembrane region" description="Helical" evidence="6">
    <location>
        <begin position="117"/>
        <end position="139"/>
    </location>
</feature>
<keyword evidence="2" id="KW-1003">Cell membrane</keyword>
<evidence type="ECO:0000256" key="3">
    <source>
        <dbReference type="ARBA" id="ARBA00022692"/>
    </source>
</evidence>
<dbReference type="STRING" id="254406.SAMN04488042_1011185"/>
<evidence type="ECO:0000256" key="1">
    <source>
        <dbReference type="ARBA" id="ARBA00004651"/>
    </source>
</evidence>
<dbReference type="Proteomes" id="UP000199144">
    <property type="component" value="Unassembled WGS sequence"/>
</dbReference>
<accession>A0A1I4JUQ7</accession>
<evidence type="ECO:0000313" key="8">
    <source>
        <dbReference type="Proteomes" id="UP000199144"/>
    </source>
</evidence>
<organism evidence="7 8">
    <name type="scientific">Shimia aestuarii</name>
    <dbReference type="NCBI Taxonomy" id="254406"/>
    <lineage>
        <taxon>Bacteria</taxon>
        <taxon>Pseudomonadati</taxon>
        <taxon>Pseudomonadota</taxon>
        <taxon>Alphaproteobacteria</taxon>
        <taxon>Rhodobacterales</taxon>
        <taxon>Roseobacteraceae</taxon>
    </lineage>
</organism>
<gene>
    <name evidence="7" type="ORF">SAMN04488042_1011185</name>
</gene>
<keyword evidence="3 6" id="KW-0812">Transmembrane</keyword>
<dbReference type="PIRSF" id="PIRSF006324">
    <property type="entry name" value="LeuE"/>
    <property type="match status" value="1"/>
</dbReference>
<dbReference type="PANTHER" id="PTHR30086">
    <property type="entry name" value="ARGININE EXPORTER PROTEIN ARGO"/>
    <property type="match status" value="1"/>
</dbReference>
<dbReference type="GO" id="GO:0005886">
    <property type="term" value="C:plasma membrane"/>
    <property type="evidence" value="ECO:0007669"/>
    <property type="project" value="UniProtKB-SubCell"/>
</dbReference>
<evidence type="ECO:0000256" key="6">
    <source>
        <dbReference type="SAM" id="Phobius"/>
    </source>
</evidence>
<comment type="subcellular location">
    <subcellularLocation>
        <location evidence="1">Cell membrane</location>
        <topology evidence="1">Multi-pass membrane protein</topology>
    </subcellularLocation>
</comment>
<dbReference type="OrthoDB" id="9804822at2"/>
<evidence type="ECO:0000256" key="2">
    <source>
        <dbReference type="ARBA" id="ARBA00022475"/>
    </source>
</evidence>
<reference evidence="7 8" key="1">
    <citation type="submission" date="2016-10" db="EMBL/GenBank/DDBJ databases">
        <authorList>
            <person name="de Groot N.N."/>
        </authorList>
    </citation>
    <scope>NUCLEOTIDE SEQUENCE [LARGE SCALE GENOMIC DNA]</scope>
    <source>
        <strain evidence="7 8">DSM 15283</strain>
    </source>
</reference>
<keyword evidence="4 6" id="KW-1133">Transmembrane helix</keyword>
<feature type="transmembrane region" description="Helical" evidence="6">
    <location>
        <begin position="68"/>
        <end position="86"/>
    </location>
</feature>
<evidence type="ECO:0000256" key="4">
    <source>
        <dbReference type="ARBA" id="ARBA00022989"/>
    </source>
</evidence>
<dbReference type="EMBL" id="FOTQ01000001">
    <property type="protein sequence ID" value="SFL70270.1"/>
    <property type="molecule type" value="Genomic_DNA"/>
</dbReference>
<sequence length="209" mass="21809">MMEFTLLTFAAMALVVVVTPGPTVLLALSNGTRFGMLRAGYGIIGAALSDAVLIAAAGVGLGSVLTASAFWFSVVKWVGVAYLVWIGSQMLRSSGLVATNAAPGWARGGQLEILRKSFVVAVMNPKGLLFFAAFFPQFLDVGAPILAQYVTLGVIFIATDVAVMAAYAALGSKAMHYLNARGACWMDRLCGGVLVVMAGALTLVRRGEV</sequence>